<feature type="region of interest" description="Disordered" evidence="1">
    <location>
        <begin position="61"/>
        <end position="127"/>
    </location>
</feature>
<proteinExistence type="predicted"/>
<evidence type="ECO:0000313" key="2">
    <source>
        <dbReference type="EMBL" id="MEI9401841.1"/>
    </source>
</evidence>
<dbReference type="SUPFAM" id="SSF101327">
    <property type="entry name" value="YgfB-like"/>
    <property type="match status" value="1"/>
</dbReference>
<accession>A0ABU8K7V8</accession>
<dbReference type="RefSeq" id="WP_337092433.1">
    <property type="nucleotide sequence ID" value="NZ_JAPYKO010000003.1"/>
</dbReference>
<dbReference type="InterPro" id="IPR036255">
    <property type="entry name" value="YgfB-like_sf"/>
</dbReference>
<dbReference type="Proteomes" id="UP001366503">
    <property type="component" value="Unassembled WGS sequence"/>
</dbReference>
<name>A0ABU8K7V8_9HYPH</name>
<reference evidence="2 3" key="1">
    <citation type="submission" date="2022-12" db="EMBL/GenBank/DDBJ databases">
        <authorList>
            <person name="Muema E."/>
        </authorList>
    </citation>
    <scope>NUCLEOTIDE SEQUENCE [LARGE SCALE GENOMIC DNA]</scope>
    <source>
        <strain evidence="3">1330</strain>
    </source>
</reference>
<feature type="compositionally biased region" description="Polar residues" evidence="1">
    <location>
        <begin position="94"/>
        <end position="108"/>
    </location>
</feature>
<dbReference type="EMBL" id="JAPYKO010000003">
    <property type="protein sequence ID" value="MEI9401841.1"/>
    <property type="molecule type" value="Genomic_DNA"/>
</dbReference>
<dbReference type="Pfam" id="PF03695">
    <property type="entry name" value="UPF0149"/>
    <property type="match status" value="1"/>
</dbReference>
<comment type="caution">
    <text evidence="2">The sequence shown here is derived from an EMBL/GenBank/DDBJ whole genome shotgun (WGS) entry which is preliminary data.</text>
</comment>
<evidence type="ECO:0000313" key="3">
    <source>
        <dbReference type="Proteomes" id="UP001366503"/>
    </source>
</evidence>
<organism evidence="2 3">
    <name type="scientific">Mesorhizobium argentiipisi</name>
    <dbReference type="NCBI Taxonomy" id="3015175"/>
    <lineage>
        <taxon>Bacteria</taxon>
        <taxon>Pseudomonadati</taxon>
        <taxon>Pseudomonadota</taxon>
        <taxon>Alphaproteobacteria</taxon>
        <taxon>Hyphomicrobiales</taxon>
        <taxon>Phyllobacteriaceae</taxon>
        <taxon>Mesorhizobium</taxon>
    </lineage>
</organism>
<protein>
    <submittedName>
        <fullName evidence="2">UPF0149 family protein</fullName>
    </submittedName>
</protein>
<sequence length="127" mass="13666">MSALDGFVTAAVTGPRFADPQDWMCALMGLPRDVLAKGSANRSAVFASLARIHKRINETLFDRPQDCSPHFTTKPSGGIDPGRGARGSTRPRISHQTLQTATRSQESQPRPAAADPDHCVTNNRKAA</sequence>
<gene>
    <name evidence="2" type="ORF">O7A05_06555</name>
</gene>
<keyword evidence="3" id="KW-1185">Reference proteome</keyword>
<dbReference type="InterPro" id="IPR011978">
    <property type="entry name" value="YgfB-like"/>
</dbReference>
<evidence type="ECO:0000256" key="1">
    <source>
        <dbReference type="SAM" id="MobiDB-lite"/>
    </source>
</evidence>